<name>A0ABS2H7F6_9BACL</name>
<dbReference type="InterPro" id="IPR024524">
    <property type="entry name" value="DUF3800"/>
</dbReference>
<dbReference type="RefSeq" id="WP_193417253.1">
    <property type="nucleotide sequence ID" value="NZ_JADCNN020000006.1"/>
</dbReference>
<organism evidence="1 2">
    <name type="scientific">Paenibacillus rhizolycopersici</name>
    <dbReference type="NCBI Taxonomy" id="2780073"/>
    <lineage>
        <taxon>Bacteria</taxon>
        <taxon>Bacillati</taxon>
        <taxon>Bacillota</taxon>
        <taxon>Bacilli</taxon>
        <taxon>Bacillales</taxon>
        <taxon>Paenibacillaceae</taxon>
        <taxon>Paenibacillus</taxon>
    </lineage>
</organism>
<gene>
    <name evidence="1" type="ORF">IM700_008855</name>
</gene>
<evidence type="ECO:0000313" key="2">
    <source>
        <dbReference type="Proteomes" id="UP001516620"/>
    </source>
</evidence>
<dbReference type="Proteomes" id="UP001516620">
    <property type="component" value="Unassembled WGS sequence"/>
</dbReference>
<comment type="caution">
    <text evidence="1">The sequence shown here is derived from an EMBL/GenBank/DDBJ whole genome shotgun (WGS) entry which is preliminary data.</text>
</comment>
<dbReference type="EMBL" id="JADCNN020000006">
    <property type="protein sequence ID" value="MBM6995775.1"/>
    <property type="molecule type" value="Genomic_DNA"/>
</dbReference>
<keyword evidence="2" id="KW-1185">Reference proteome</keyword>
<dbReference type="Pfam" id="PF12686">
    <property type="entry name" value="DUF3800"/>
    <property type="match status" value="1"/>
</dbReference>
<accession>A0ABS2H7F6</accession>
<proteinExistence type="predicted"/>
<reference evidence="1 2" key="1">
    <citation type="submission" date="2021-01" db="EMBL/GenBank/DDBJ databases">
        <title>Paenibacillus sp.nov. isolated from the rhizosphere soil of tomato plant.</title>
        <authorList>
            <person name="Thin K.K."/>
            <person name="Zhang X."/>
            <person name="He S."/>
        </authorList>
    </citation>
    <scope>NUCLEOTIDE SEQUENCE [LARGE SCALE GENOMIC DNA]</scope>
    <source>
        <strain evidence="1 2">DXFW5</strain>
    </source>
</reference>
<protein>
    <submittedName>
        <fullName evidence="1">DUF3800 domain-containing protein</fullName>
    </submittedName>
</protein>
<sequence length="364" mass="41977">MSELTAFVDESGNSGIKIFSGTDKFHWVGVMLSSYDVELAKNELKTLLKNVGFSELHAGELGLRRINSIARGLIKIYKDIDAKFVFSRVEREHVATMMFVDLLFDSVNNEAAPPELYNVKFNRLLVTYAMAKTLTTEHRKRFWNVLGLIDRGEKEFQELMEEIKQHCIDNPKFISDIEMFSAIFDYAIAHPMQVLELDILVEERARIRREGLREDSDDIFRNNAKYRSANLATFNIAIGTLNHYLKRENLKICKFVHDEQNEFYKQLKNSFDNNTKVIDSSELFSDPVIQTADYFTGDIEFVNSADNIGIQLVDLAIWLGKRVYDLDQILEGECKELFQFIAERGIIDGFSLKDLEYTLAKASR</sequence>
<evidence type="ECO:0000313" key="1">
    <source>
        <dbReference type="EMBL" id="MBM6995775.1"/>
    </source>
</evidence>